<accession>A0AAV7ICK4</accession>
<dbReference type="Proteomes" id="UP000826195">
    <property type="component" value="Unassembled WGS sequence"/>
</dbReference>
<organism evidence="2 3">
    <name type="scientific">Cotesia glomerata</name>
    <name type="common">Lepidopteran parasitic wasp</name>
    <name type="synonym">Apanteles glomeratus</name>
    <dbReference type="NCBI Taxonomy" id="32391"/>
    <lineage>
        <taxon>Eukaryota</taxon>
        <taxon>Metazoa</taxon>
        <taxon>Ecdysozoa</taxon>
        <taxon>Arthropoda</taxon>
        <taxon>Hexapoda</taxon>
        <taxon>Insecta</taxon>
        <taxon>Pterygota</taxon>
        <taxon>Neoptera</taxon>
        <taxon>Endopterygota</taxon>
        <taxon>Hymenoptera</taxon>
        <taxon>Apocrita</taxon>
        <taxon>Ichneumonoidea</taxon>
        <taxon>Braconidae</taxon>
        <taxon>Microgastrinae</taxon>
        <taxon>Cotesia</taxon>
    </lineage>
</organism>
<gene>
    <name evidence="2" type="ORF">KQX54_017327</name>
</gene>
<keyword evidence="3" id="KW-1185">Reference proteome</keyword>
<sequence length="125" mass="14602">MKIDSKPWRLSTDRSIRRDRCLRTTEVQKNNNLPVSLVVYYNFALLFWFVRSVLLVSIKHGPNLRSDTRESTEYRDDRSIGDGVDSQLVRSRLGILSFSWLIVSLVRLAKLLSIPFLYCTNHQQT</sequence>
<feature type="transmembrane region" description="Helical" evidence="1">
    <location>
        <begin position="95"/>
        <end position="118"/>
    </location>
</feature>
<keyword evidence="1" id="KW-0472">Membrane</keyword>
<reference evidence="2 3" key="1">
    <citation type="journal article" date="2021" name="J. Hered.">
        <title>A chromosome-level genome assembly of the parasitoid wasp, Cotesia glomerata (Hymenoptera: Braconidae).</title>
        <authorList>
            <person name="Pinto B.J."/>
            <person name="Weis J.J."/>
            <person name="Gamble T."/>
            <person name="Ode P.J."/>
            <person name="Paul R."/>
            <person name="Zaspel J.M."/>
        </authorList>
    </citation>
    <scope>NUCLEOTIDE SEQUENCE [LARGE SCALE GENOMIC DNA]</scope>
    <source>
        <strain evidence="2">CgM1</strain>
    </source>
</reference>
<keyword evidence="1" id="KW-0812">Transmembrane</keyword>
<feature type="transmembrane region" description="Helical" evidence="1">
    <location>
        <begin position="39"/>
        <end position="58"/>
    </location>
</feature>
<name>A0AAV7ICK4_COTGL</name>
<evidence type="ECO:0000256" key="1">
    <source>
        <dbReference type="SAM" id="Phobius"/>
    </source>
</evidence>
<dbReference type="EMBL" id="JAHXZJ010001864">
    <property type="protein sequence ID" value="KAH0550081.1"/>
    <property type="molecule type" value="Genomic_DNA"/>
</dbReference>
<comment type="caution">
    <text evidence="2">The sequence shown here is derived from an EMBL/GenBank/DDBJ whole genome shotgun (WGS) entry which is preliminary data.</text>
</comment>
<keyword evidence="1" id="KW-1133">Transmembrane helix</keyword>
<protein>
    <recommendedName>
        <fullName evidence="4">Transmembrane protein</fullName>
    </recommendedName>
</protein>
<evidence type="ECO:0008006" key="4">
    <source>
        <dbReference type="Google" id="ProtNLM"/>
    </source>
</evidence>
<evidence type="ECO:0000313" key="2">
    <source>
        <dbReference type="EMBL" id="KAH0550081.1"/>
    </source>
</evidence>
<proteinExistence type="predicted"/>
<dbReference type="AlphaFoldDB" id="A0AAV7ICK4"/>
<evidence type="ECO:0000313" key="3">
    <source>
        <dbReference type="Proteomes" id="UP000826195"/>
    </source>
</evidence>